<feature type="transmembrane region" description="Helical" evidence="1">
    <location>
        <begin position="12"/>
        <end position="30"/>
    </location>
</feature>
<keyword evidence="1" id="KW-0472">Membrane</keyword>
<gene>
    <name evidence="2" type="ORF">ACFFLI_11270</name>
</gene>
<keyword evidence="1" id="KW-0812">Transmembrane</keyword>
<organism evidence="2 3">
    <name type="scientific">Lactiplantibacillus modestisalitolerans</name>
    <dbReference type="NCBI Taxonomy" id="1457219"/>
    <lineage>
        <taxon>Bacteria</taxon>
        <taxon>Bacillati</taxon>
        <taxon>Bacillota</taxon>
        <taxon>Bacilli</taxon>
        <taxon>Lactobacillales</taxon>
        <taxon>Lactobacillaceae</taxon>
        <taxon>Lactiplantibacillus</taxon>
    </lineage>
</organism>
<reference evidence="2 3" key="1">
    <citation type="submission" date="2024-09" db="EMBL/GenBank/DDBJ databases">
        <authorList>
            <person name="Sun Q."/>
            <person name="Mori K."/>
        </authorList>
    </citation>
    <scope>NUCLEOTIDE SEQUENCE [LARGE SCALE GENOMIC DNA]</scope>
    <source>
        <strain evidence="2 3">TBRC 4576</strain>
    </source>
</reference>
<evidence type="ECO:0000313" key="2">
    <source>
        <dbReference type="EMBL" id="MFB9770444.1"/>
    </source>
</evidence>
<dbReference type="RefSeq" id="WP_137642614.1">
    <property type="nucleotide sequence ID" value="NZ_BJEA01000010.1"/>
</dbReference>
<dbReference type="Proteomes" id="UP001589691">
    <property type="component" value="Unassembled WGS sequence"/>
</dbReference>
<evidence type="ECO:0008006" key="4">
    <source>
        <dbReference type="Google" id="ProtNLM"/>
    </source>
</evidence>
<dbReference type="EMBL" id="JBHLZY010000025">
    <property type="protein sequence ID" value="MFB9770444.1"/>
    <property type="molecule type" value="Genomic_DNA"/>
</dbReference>
<name>A0ABV5WWA9_9LACO</name>
<evidence type="ECO:0000313" key="3">
    <source>
        <dbReference type="Proteomes" id="UP001589691"/>
    </source>
</evidence>
<protein>
    <recommendedName>
        <fullName evidence="4">Integral membrane protein</fullName>
    </recommendedName>
</protein>
<keyword evidence="3" id="KW-1185">Reference proteome</keyword>
<evidence type="ECO:0000256" key="1">
    <source>
        <dbReference type="SAM" id="Phobius"/>
    </source>
</evidence>
<keyword evidence="1" id="KW-1133">Transmembrane helix</keyword>
<accession>A0ABV5WWA9</accession>
<feature type="transmembrane region" description="Helical" evidence="1">
    <location>
        <begin position="42"/>
        <end position="63"/>
    </location>
</feature>
<comment type="caution">
    <text evidence="2">The sequence shown here is derived from an EMBL/GenBank/DDBJ whole genome shotgun (WGS) entry which is preliminary data.</text>
</comment>
<proteinExistence type="predicted"/>
<sequence>MEWGSIWRHVRSLIVTLVLYFSLIQVPYEVVVNRAKVAWGTYLGDSLELIILFLIADISYNWLRLRLLKWLDKRDQYQSK</sequence>